<organism evidence="1 2">
    <name type="scientific">Desulfonema ishimotonii</name>
    <dbReference type="NCBI Taxonomy" id="45657"/>
    <lineage>
        <taxon>Bacteria</taxon>
        <taxon>Pseudomonadati</taxon>
        <taxon>Thermodesulfobacteriota</taxon>
        <taxon>Desulfobacteria</taxon>
        <taxon>Desulfobacterales</taxon>
        <taxon>Desulfococcaceae</taxon>
        <taxon>Desulfonema</taxon>
    </lineage>
</organism>
<sequence length="268" mass="29956">MMVWNNLVNLFDILGLCDFERESWEIKKKWVQESSNELEFISRQISNSEDELWEYRKLLETIIDPNERLEAEKRMKAYVYVAQANLQKHKLKKTEIEHRLKGEIFDAKRAFEKYANCMGKNGNVDYIYCCCPSGEWKIGGFGGGAGFIGGFEINKFWASCRGKEKMKASFWSITFKFGAIAHIDGGVQVGEVIYAKNVADLKGWALGDTFSGGIGIWGAGITREKGLSGTPIGTSISGGPGWTHPEFGIEAAKTATYTFLLGVDGCRK</sequence>
<accession>A0A401G3U7</accession>
<dbReference type="EMBL" id="BEXT01000001">
    <property type="protein sequence ID" value="GBC63873.1"/>
    <property type="molecule type" value="Genomic_DNA"/>
</dbReference>
<comment type="caution">
    <text evidence="1">The sequence shown here is derived from an EMBL/GenBank/DDBJ whole genome shotgun (WGS) entry which is preliminary data.</text>
</comment>
<evidence type="ECO:0000313" key="2">
    <source>
        <dbReference type="Proteomes" id="UP000288096"/>
    </source>
</evidence>
<proteinExistence type="predicted"/>
<reference evidence="2" key="2">
    <citation type="submission" date="2019-01" db="EMBL/GenBank/DDBJ databases">
        <title>Genome sequence of Desulfonema ishimotonii strain Tokyo 01.</title>
        <authorList>
            <person name="Fukui M."/>
        </authorList>
    </citation>
    <scope>NUCLEOTIDE SEQUENCE [LARGE SCALE GENOMIC DNA]</scope>
    <source>
        <strain evidence="2">Tokyo 01</strain>
    </source>
</reference>
<keyword evidence="2" id="KW-1185">Reference proteome</keyword>
<gene>
    <name evidence="1" type="ORF">DENIS_4872</name>
</gene>
<reference evidence="2" key="1">
    <citation type="submission" date="2017-11" db="EMBL/GenBank/DDBJ databases">
        <authorList>
            <person name="Watanabe M."/>
            <person name="Kojima H."/>
        </authorList>
    </citation>
    <scope>NUCLEOTIDE SEQUENCE [LARGE SCALE GENOMIC DNA]</scope>
    <source>
        <strain evidence="2">Tokyo 01</strain>
    </source>
</reference>
<protein>
    <submittedName>
        <fullName evidence="1">Uncharacterized protein</fullName>
    </submittedName>
</protein>
<dbReference type="Proteomes" id="UP000288096">
    <property type="component" value="Unassembled WGS sequence"/>
</dbReference>
<evidence type="ECO:0000313" key="1">
    <source>
        <dbReference type="EMBL" id="GBC63873.1"/>
    </source>
</evidence>
<dbReference type="AlphaFoldDB" id="A0A401G3U7"/>
<name>A0A401G3U7_9BACT</name>